<dbReference type="AlphaFoldDB" id="A0A1G7W1U3"/>
<dbReference type="PANTHER" id="PTHR46124:SF2">
    <property type="entry name" value="D-AMINOACYL-TRNA DEACYLASE"/>
    <property type="match status" value="1"/>
</dbReference>
<dbReference type="InterPro" id="IPR032466">
    <property type="entry name" value="Metal_Hydrolase"/>
</dbReference>
<sequence length="243" mass="26261">MVAAARDAGVDRMLVPAVAIANFAAVRSCCERYAGCRPAYGIHPLYVGSSDEADLRALRRYLQAEIDGVLSPVAIGEIGLDFFEAAGNVDRQAHFMREQLRIAADFDLPVVLHVRRAVEAVLGQLRAIPVRGGIAHAFNGSREQAEHFIKLGFCLGFGGAMTYSGSTRIRRLAATLPIESIVLETDAPDIAPAWLGGDSGRARNTPDQLLRIAAVLAELREMPVADIIEATARNACRCLYMTE</sequence>
<comment type="similarity">
    <text evidence="1">Belongs to the metallo-dependent hydrolases superfamily. TatD-type hydrolase family.</text>
</comment>
<dbReference type="GO" id="GO:0016788">
    <property type="term" value="F:hydrolase activity, acting on ester bonds"/>
    <property type="evidence" value="ECO:0007669"/>
    <property type="project" value="InterPro"/>
</dbReference>
<dbReference type="GO" id="GO:0046872">
    <property type="term" value="F:metal ion binding"/>
    <property type="evidence" value="ECO:0007669"/>
    <property type="project" value="UniProtKB-KW"/>
</dbReference>
<dbReference type="STRING" id="83767.SAMN05660652_00382"/>
<evidence type="ECO:0000313" key="4">
    <source>
        <dbReference type="EMBL" id="SDG65936.1"/>
    </source>
</evidence>
<evidence type="ECO:0000256" key="1">
    <source>
        <dbReference type="ARBA" id="ARBA00009275"/>
    </source>
</evidence>
<accession>A0A1G7W1U3</accession>
<feature type="binding site" evidence="3">
    <location>
        <position position="136"/>
    </location>
    <ligand>
        <name>a divalent metal cation</name>
        <dbReference type="ChEBI" id="CHEBI:60240"/>
        <label>2</label>
    </ligand>
</feature>
<dbReference type="EMBL" id="FNCY01000001">
    <property type="protein sequence ID" value="SDG65936.1"/>
    <property type="molecule type" value="Genomic_DNA"/>
</dbReference>
<evidence type="ECO:0000313" key="5">
    <source>
        <dbReference type="Proteomes" id="UP000198607"/>
    </source>
</evidence>
<reference evidence="4 5" key="1">
    <citation type="submission" date="2016-10" db="EMBL/GenBank/DDBJ databases">
        <authorList>
            <person name="de Groot N.N."/>
        </authorList>
    </citation>
    <scope>NUCLEOTIDE SEQUENCE [LARGE SCALE GENOMIC DNA]</scope>
    <source>
        <strain evidence="4 5">DSM 5885</strain>
    </source>
</reference>
<dbReference type="PROSITE" id="PS01091">
    <property type="entry name" value="TATD_3"/>
    <property type="match status" value="1"/>
</dbReference>
<evidence type="ECO:0000256" key="2">
    <source>
        <dbReference type="ARBA" id="ARBA00022801"/>
    </source>
</evidence>
<gene>
    <name evidence="4" type="ORF">SAMN05660652_00382</name>
</gene>
<evidence type="ECO:0000256" key="3">
    <source>
        <dbReference type="PIRSR" id="PIRSR005902-1"/>
    </source>
</evidence>
<keyword evidence="3" id="KW-0479">Metal-binding</keyword>
<keyword evidence="2" id="KW-0378">Hydrolase</keyword>
<dbReference type="PROSITE" id="PS01090">
    <property type="entry name" value="TATD_2"/>
    <property type="match status" value="1"/>
</dbReference>
<name>A0A1G7W1U3_9RHOO</name>
<dbReference type="PANTHER" id="PTHR46124">
    <property type="entry name" value="D-AMINOACYL-TRNA DEACYLASE"/>
    <property type="match status" value="1"/>
</dbReference>
<feature type="binding site" evidence="3">
    <location>
        <position position="113"/>
    </location>
    <ligand>
        <name>a divalent metal cation</name>
        <dbReference type="ChEBI" id="CHEBI:60240"/>
        <label>2</label>
    </ligand>
</feature>
<dbReference type="InterPro" id="IPR018228">
    <property type="entry name" value="DNase_TatD-rel_CS"/>
</dbReference>
<organism evidence="4 5">
    <name type="scientific">Propionivibrio dicarboxylicus</name>
    <dbReference type="NCBI Taxonomy" id="83767"/>
    <lineage>
        <taxon>Bacteria</taxon>
        <taxon>Pseudomonadati</taxon>
        <taxon>Pseudomonadota</taxon>
        <taxon>Betaproteobacteria</taxon>
        <taxon>Rhodocyclales</taxon>
        <taxon>Rhodocyclaceae</taxon>
        <taxon>Propionivibrio</taxon>
    </lineage>
</organism>
<keyword evidence="5" id="KW-1185">Reference proteome</keyword>
<dbReference type="PIRSF" id="PIRSF005902">
    <property type="entry name" value="DNase_TatD"/>
    <property type="match status" value="1"/>
</dbReference>
<dbReference type="Pfam" id="PF01026">
    <property type="entry name" value="TatD_DNase"/>
    <property type="match status" value="1"/>
</dbReference>
<dbReference type="Gene3D" id="3.20.20.140">
    <property type="entry name" value="Metal-dependent hydrolases"/>
    <property type="match status" value="1"/>
</dbReference>
<proteinExistence type="inferred from homology"/>
<dbReference type="InterPro" id="IPR001130">
    <property type="entry name" value="TatD-like"/>
</dbReference>
<protein>
    <submittedName>
        <fullName evidence="4">TatD DNase family protein</fullName>
    </submittedName>
</protein>
<feature type="binding site" evidence="3">
    <location>
        <position position="77"/>
    </location>
    <ligand>
        <name>a divalent metal cation</name>
        <dbReference type="ChEBI" id="CHEBI:60240"/>
        <label>1</label>
    </ligand>
</feature>
<dbReference type="CDD" id="cd01310">
    <property type="entry name" value="TatD_DNAse"/>
    <property type="match status" value="1"/>
</dbReference>
<dbReference type="SUPFAM" id="SSF51556">
    <property type="entry name" value="Metallo-dependent hydrolases"/>
    <property type="match status" value="1"/>
</dbReference>
<dbReference type="Proteomes" id="UP000198607">
    <property type="component" value="Unassembled WGS sequence"/>
</dbReference>
<feature type="binding site" evidence="3">
    <location>
        <position position="186"/>
    </location>
    <ligand>
        <name>a divalent metal cation</name>
        <dbReference type="ChEBI" id="CHEBI:60240"/>
        <label>1</label>
    </ligand>
</feature>